<name>A0ABT9CBG1_9BACL</name>
<dbReference type="InterPro" id="IPR007607">
    <property type="entry name" value="BacA/B"/>
</dbReference>
<dbReference type="EMBL" id="JAUQTB010000003">
    <property type="protein sequence ID" value="MDO7906604.1"/>
    <property type="molecule type" value="Genomic_DNA"/>
</dbReference>
<dbReference type="Proteomes" id="UP001240171">
    <property type="component" value="Unassembled WGS sequence"/>
</dbReference>
<accession>A0ABT9CBG1</accession>
<reference evidence="1 2" key="1">
    <citation type="submission" date="2023-07" db="EMBL/GenBank/DDBJ databases">
        <title>Paenibacillus sp. JX-17 nov. isolated from soil.</title>
        <authorList>
            <person name="Wan Y."/>
            <person name="Liu B."/>
        </authorList>
    </citation>
    <scope>NUCLEOTIDE SEQUENCE [LARGE SCALE GENOMIC DNA]</scope>
    <source>
        <strain evidence="1 2">JX-17</strain>
    </source>
</reference>
<dbReference type="RefSeq" id="WP_305023783.1">
    <property type="nucleotide sequence ID" value="NZ_JAUQTB010000003.1"/>
</dbReference>
<protein>
    <submittedName>
        <fullName evidence="1">Polymer-forming cytoskeletal protein</fullName>
    </submittedName>
</protein>
<evidence type="ECO:0000313" key="2">
    <source>
        <dbReference type="Proteomes" id="UP001240171"/>
    </source>
</evidence>
<comment type="caution">
    <text evidence="1">The sequence shown here is derived from an EMBL/GenBank/DDBJ whole genome shotgun (WGS) entry which is preliminary data.</text>
</comment>
<keyword evidence="2" id="KW-1185">Reference proteome</keyword>
<sequence length="240" mass="25295">MSEQQRNNLSIAGIGTAVGGIYGNVRVDGACRMNGALECTIFTVNGNCKVSGALAAQEASVNGMVSVQGSVQAERLWIGGNANFKGTLDCQELQVNGRLVVDGSVHAEQIKVNGRLKAGSDIQCEHFAAEGGFDITGLLNAGRIEIIVNHRSEVSEIGGEQISVMRKGGVSLLKQLFGGKDAGLTASLIEGDDVHLEHTEARTVRGSRVRIGPGCRIGVVEYKEELTLDPQASVGRTVQH</sequence>
<evidence type="ECO:0000313" key="1">
    <source>
        <dbReference type="EMBL" id="MDO7906604.1"/>
    </source>
</evidence>
<organism evidence="1 2">
    <name type="scientific">Paenibacillus lacisoli</name>
    <dbReference type="NCBI Taxonomy" id="3064525"/>
    <lineage>
        <taxon>Bacteria</taxon>
        <taxon>Bacillati</taxon>
        <taxon>Bacillota</taxon>
        <taxon>Bacilli</taxon>
        <taxon>Bacillales</taxon>
        <taxon>Paenibacillaceae</taxon>
        <taxon>Paenibacillus</taxon>
    </lineage>
</organism>
<gene>
    <name evidence="1" type="ORF">Q5741_09240</name>
</gene>
<proteinExistence type="predicted"/>
<dbReference type="Pfam" id="PF04519">
    <property type="entry name" value="Bactofilin"/>
    <property type="match status" value="1"/>
</dbReference>